<reference evidence="1" key="2">
    <citation type="submission" date="2020-09" db="EMBL/GenBank/DDBJ databases">
        <authorList>
            <person name="Sun Q."/>
            <person name="Kim S."/>
        </authorList>
    </citation>
    <scope>NUCLEOTIDE SEQUENCE</scope>
    <source>
        <strain evidence="1">KCTC 12113</strain>
    </source>
</reference>
<dbReference type="EMBL" id="BMWP01000030">
    <property type="protein sequence ID" value="GGW46641.1"/>
    <property type="molecule type" value="Genomic_DNA"/>
</dbReference>
<dbReference type="SUPFAM" id="SSF160574">
    <property type="entry name" value="BT0923-like"/>
    <property type="match status" value="1"/>
</dbReference>
<reference evidence="1" key="1">
    <citation type="journal article" date="2014" name="Int. J. Syst. Evol. Microbiol.">
        <title>Complete genome sequence of Corynebacterium casei LMG S-19264T (=DSM 44701T), isolated from a smear-ripened cheese.</title>
        <authorList>
            <consortium name="US DOE Joint Genome Institute (JGI-PGF)"/>
            <person name="Walter F."/>
            <person name="Albersmeier A."/>
            <person name="Kalinowski J."/>
            <person name="Ruckert C."/>
        </authorList>
    </citation>
    <scope>NUCLEOTIDE SEQUENCE</scope>
    <source>
        <strain evidence="1">KCTC 12113</strain>
    </source>
</reference>
<organism evidence="1 2">
    <name type="scientific">Arenibacter certesii</name>
    <dbReference type="NCBI Taxonomy" id="228955"/>
    <lineage>
        <taxon>Bacteria</taxon>
        <taxon>Pseudomonadati</taxon>
        <taxon>Bacteroidota</taxon>
        <taxon>Flavobacteriia</taxon>
        <taxon>Flavobacteriales</taxon>
        <taxon>Flavobacteriaceae</taxon>
        <taxon>Arenibacter</taxon>
    </lineage>
</organism>
<evidence type="ECO:0000313" key="2">
    <source>
        <dbReference type="Proteomes" id="UP000634668"/>
    </source>
</evidence>
<dbReference type="Proteomes" id="UP000634668">
    <property type="component" value="Unassembled WGS sequence"/>
</dbReference>
<protein>
    <submittedName>
        <fullName evidence="1">Uncharacterized protein</fullName>
    </submittedName>
</protein>
<comment type="caution">
    <text evidence="1">The sequence shown here is derived from an EMBL/GenBank/DDBJ whole genome shotgun (WGS) entry which is preliminary data.</text>
</comment>
<dbReference type="AlphaFoldDB" id="A0A918J474"/>
<gene>
    <name evidence="1" type="ORF">GCM10007383_33610</name>
</gene>
<proteinExistence type="predicted"/>
<evidence type="ECO:0000313" key="1">
    <source>
        <dbReference type="EMBL" id="GGW46641.1"/>
    </source>
</evidence>
<accession>A0A918J474</accession>
<name>A0A918J474_9FLAO</name>
<keyword evidence="2" id="KW-1185">Reference proteome</keyword>
<sequence>MGEKILYTLRYIDMNSEVKNLVFATALAVGSFSPMLANPPIFHDGIMEMIHAQDFSEIEKDSLPDTITTALEKDYPGAIVEKAFLNDVNEYKLEVILEDESSEELYIHADGSWIDM</sequence>
<dbReference type="RefSeq" id="WP_229797235.1">
    <property type="nucleotide sequence ID" value="NZ_BMWP01000030.1"/>
</dbReference>